<accession>A0ABD3RW27</accession>
<sequence>MRLRASPRRQSTMSRIPRLLLPHIAVVVIVVVTDAFSPGASSTLVNLSPAVDRGDVYAMSEWAANYGGVQQAGGVGLTSYDGYDYFQATQLDMPAGTCITYVPSDLVISSSKALREFGKTLSSCEKRLTKAGVSPDAVPLFRVFFKILAEYEKGDQSPWFPWLDSLPKSYNNGASMTYDCFDILPPYASYCAMQDRLNLLNFQKAVRPLGGPSEAPFGPNVLEDEEVLKWAYNVARTRSIEADGDCFIAPMCDMFNHGANPEAEVTYDPNTGDCYAYAIIDVPAGSPLRISYSDPTNTTPLFANYGFLDDSAPGTFCKLLNMLKEMEELGYGFSDLLFYKDGDISPGVYDVVLYHVLKKGDDPGLAQGFYQATMNGDVSTKAQYQEIYWPYTKEELLNHVNGMIDDIERSARTARSYDLNTHPRVPLILQHNSFVRDTFVQVKSYLDNM</sequence>
<organism evidence="1 2">
    <name type="scientific">Cyclostephanos tholiformis</name>
    <dbReference type="NCBI Taxonomy" id="382380"/>
    <lineage>
        <taxon>Eukaryota</taxon>
        <taxon>Sar</taxon>
        <taxon>Stramenopiles</taxon>
        <taxon>Ochrophyta</taxon>
        <taxon>Bacillariophyta</taxon>
        <taxon>Coscinodiscophyceae</taxon>
        <taxon>Thalassiosirophycidae</taxon>
        <taxon>Stephanodiscales</taxon>
        <taxon>Stephanodiscaceae</taxon>
        <taxon>Cyclostephanos</taxon>
    </lineage>
</organism>
<dbReference type="AlphaFoldDB" id="A0ABD3RW27"/>
<evidence type="ECO:0000313" key="2">
    <source>
        <dbReference type="Proteomes" id="UP001530377"/>
    </source>
</evidence>
<comment type="caution">
    <text evidence="1">The sequence shown here is derived from an EMBL/GenBank/DDBJ whole genome shotgun (WGS) entry which is preliminary data.</text>
</comment>
<dbReference type="InterPro" id="IPR050600">
    <property type="entry name" value="SETD3_SETD6_MTase"/>
</dbReference>
<proteinExistence type="predicted"/>
<dbReference type="InterPro" id="IPR046341">
    <property type="entry name" value="SET_dom_sf"/>
</dbReference>
<dbReference type="Gene3D" id="3.90.1410.10">
    <property type="entry name" value="set domain protein methyltransferase, domain 1"/>
    <property type="match status" value="1"/>
</dbReference>
<gene>
    <name evidence="1" type="ORF">ACHAXA_007353</name>
</gene>
<dbReference type="Proteomes" id="UP001530377">
    <property type="component" value="Unassembled WGS sequence"/>
</dbReference>
<keyword evidence="2" id="KW-1185">Reference proteome</keyword>
<dbReference type="CDD" id="cd10527">
    <property type="entry name" value="SET_LSMT"/>
    <property type="match status" value="1"/>
</dbReference>
<evidence type="ECO:0008006" key="3">
    <source>
        <dbReference type="Google" id="ProtNLM"/>
    </source>
</evidence>
<dbReference type="PANTHER" id="PTHR13271">
    <property type="entry name" value="UNCHARACTERIZED PUTATIVE METHYLTRANSFERASE"/>
    <property type="match status" value="1"/>
</dbReference>
<dbReference type="EMBL" id="JALLPB020000150">
    <property type="protein sequence ID" value="KAL3816417.1"/>
    <property type="molecule type" value="Genomic_DNA"/>
</dbReference>
<name>A0ABD3RW27_9STRA</name>
<dbReference type="PANTHER" id="PTHR13271:SF137">
    <property type="entry name" value="SET DOMAIN-CONTAINING PROTEIN"/>
    <property type="match status" value="1"/>
</dbReference>
<protein>
    <recommendedName>
        <fullName evidence="3">SET domain-containing protein</fullName>
    </recommendedName>
</protein>
<evidence type="ECO:0000313" key="1">
    <source>
        <dbReference type="EMBL" id="KAL3816417.1"/>
    </source>
</evidence>
<dbReference type="SUPFAM" id="SSF82199">
    <property type="entry name" value="SET domain"/>
    <property type="match status" value="1"/>
</dbReference>
<reference evidence="1 2" key="1">
    <citation type="submission" date="2024-10" db="EMBL/GenBank/DDBJ databases">
        <title>Updated reference genomes for cyclostephanoid diatoms.</title>
        <authorList>
            <person name="Roberts W.R."/>
            <person name="Alverson A.J."/>
        </authorList>
    </citation>
    <scope>NUCLEOTIDE SEQUENCE [LARGE SCALE GENOMIC DNA]</scope>
    <source>
        <strain evidence="1 2">AJA228-03</strain>
    </source>
</reference>